<evidence type="ECO:0000313" key="4">
    <source>
        <dbReference type="Proteomes" id="UP001059617"/>
    </source>
</evidence>
<dbReference type="EMBL" id="CP073720">
    <property type="protein sequence ID" value="UWP79514.1"/>
    <property type="molecule type" value="Genomic_DNA"/>
</dbReference>
<feature type="transmembrane region" description="Helical" evidence="1">
    <location>
        <begin position="317"/>
        <end position="336"/>
    </location>
</feature>
<accession>A0ABY5VRS4</accession>
<organism evidence="3 4">
    <name type="scientific">Dactylosporangium fulvum</name>
    <dbReference type="NCBI Taxonomy" id="53359"/>
    <lineage>
        <taxon>Bacteria</taxon>
        <taxon>Bacillati</taxon>
        <taxon>Actinomycetota</taxon>
        <taxon>Actinomycetes</taxon>
        <taxon>Micromonosporales</taxon>
        <taxon>Micromonosporaceae</taxon>
        <taxon>Dactylosporangium</taxon>
    </lineage>
</organism>
<feature type="domain" description="DUF6311" evidence="2">
    <location>
        <begin position="102"/>
        <end position="349"/>
    </location>
</feature>
<feature type="transmembrane region" description="Helical" evidence="1">
    <location>
        <begin position="174"/>
        <end position="190"/>
    </location>
</feature>
<evidence type="ECO:0000256" key="1">
    <source>
        <dbReference type="SAM" id="Phobius"/>
    </source>
</evidence>
<proteinExistence type="predicted"/>
<keyword evidence="1" id="KW-1133">Transmembrane helix</keyword>
<reference evidence="3" key="1">
    <citation type="submission" date="2021-04" db="EMBL/GenBank/DDBJ databases">
        <authorList>
            <person name="Hartkoorn R.C."/>
            <person name="Beaudoing E."/>
            <person name="Hot D."/>
        </authorList>
    </citation>
    <scope>NUCLEOTIDE SEQUENCE</scope>
    <source>
        <strain evidence="3">NRRL B-16292</strain>
    </source>
</reference>
<keyword evidence="1" id="KW-0812">Transmembrane</keyword>
<feature type="transmembrane region" description="Helical" evidence="1">
    <location>
        <begin position="220"/>
        <end position="239"/>
    </location>
</feature>
<keyword evidence="4" id="KW-1185">Reference proteome</keyword>
<name>A0ABY5VRS4_9ACTN</name>
<feature type="transmembrane region" description="Helical" evidence="1">
    <location>
        <begin position="196"/>
        <end position="213"/>
    </location>
</feature>
<gene>
    <name evidence="3" type="ORF">Dfulv_30645</name>
</gene>
<dbReference type="Proteomes" id="UP001059617">
    <property type="component" value="Chromosome"/>
</dbReference>
<feature type="transmembrane region" description="Helical" evidence="1">
    <location>
        <begin position="294"/>
        <end position="310"/>
    </location>
</feature>
<sequence>MRRTDLPAVGSYVLGAALLCIRLLANPGDRVPYTPGDRILAEYFLRFAARVVVHGDNPFFINELNAPVGVNAMANTTMLGLGVPMAPVTLLFGPGISFDVLVVLTVAGTAAAWYWLLSRHVVPGHPAAAWVGGLIGGFAPSVANHATFHPNLTAQFLVPVIVWRLLKLREEGRWLRNGLILAALVVWQAFINEETLFITALAAGLFVLLYEPLTGWRPMLAGLGVSAVAALVVLAYPLWWQFAGPAAYHGGEPQMTRFRTDLLGLTSFSRTSVATRISEYEPAPGFSAEQHGHLGWPLVIAVTAVVIWLWRERLVRALAITGVVFAVLSFGPEPALRGREIGIPGPYALLNRLPLFDTLLPTRLGEVLTWAVAPLAAIGLSRLAAPRVLSIGLVAAILVPAAPTPIRVIERPPVPTFITSGEWRSYVGPDQSVLVVPLATFDHFQPMQWSAATGLDMRLSHGYFLGPAGGVDGNHAVVGPPRRPTDNVITHGGPVTDADRARARADFAYWRTAIILAPEGDAAASTRATIDALVGPGRQIGGLWLWDLRGR</sequence>
<protein>
    <recommendedName>
        <fullName evidence="2">DUF6311 domain-containing protein</fullName>
    </recommendedName>
</protein>
<dbReference type="InterPro" id="IPR046278">
    <property type="entry name" value="DUF6311"/>
</dbReference>
<feature type="transmembrane region" description="Helical" evidence="1">
    <location>
        <begin position="7"/>
        <end position="25"/>
    </location>
</feature>
<evidence type="ECO:0000259" key="2">
    <source>
        <dbReference type="Pfam" id="PF19830"/>
    </source>
</evidence>
<evidence type="ECO:0000313" key="3">
    <source>
        <dbReference type="EMBL" id="UWP79514.1"/>
    </source>
</evidence>
<dbReference type="RefSeq" id="WP_259857272.1">
    <property type="nucleotide sequence ID" value="NZ_BAAAST010000072.1"/>
</dbReference>
<feature type="transmembrane region" description="Helical" evidence="1">
    <location>
        <begin position="91"/>
        <end position="116"/>
    </location>
</feature>
<dbReference type="Pfam" id="PF19830">
    <property type="entry name" value="DUF6311"/>
    <property type="match status" value="1"/>
</dbReference>
<reference evidence="3" key="2">
    <citation type="submission" date="2022-09" db="EMBL/GenBank/DDBJ databases">
        <title>Biosynthetic gene clusters of Dactylosporangioum fulvum.</title>
        <authorList>
            <person name="Caradec T."/>
        </authorList>
    </citation>
    <scope>NUCLEOTIDE SEQUENCE</scope>
    <source>
        <strain evidence="3">NRRL B-16292</strain>
    </source>
</reference>
<keyword evidence="1" id="KW-0472">Membrane</keyword>